<evidence type="ECO:0000313" key="2">
    <source>
        <dbReference type="EMBL" id="KAJ1162183.1"/>
    </source>
</evidence>
<name>A0AAV7SFP1_PLEWA</name>
<feature type="region of interest" description="Disordered" evidence="1">
    <location>
        <begin position="1"/>
        <end position="21"/>
    </location>
</feature>
<evidence type="ECO:0000313" key="3">
    <source>
        <dbReference type="Proteomes" id="UP001066276"/>
    </source>
</evidence>
<dbReference type="Proteomes" id="UP001066276">
    <property type="component" value="Chromosome 4_2"/>
</dbReference>
<dbReference type="AlphaFoldDB" id="A0AAV7SFP1"/>
<comment type="caution">
    <text evidence="2">The sequence shown here is derived from an EMBL/GenBank/DDBJ whole genome shotgun (WGS) entry which is preliminary data.</text>
</comment>
<sequence length="78" mass="8958">MRCAVHTAHHRVHNSGRGYALSGTRSEHRLLSRAPHSQRTSFMTLLKHPNFRDRNLTYDERRNLPAQHALALSPPILP</sequence>
<organism evidence="2 3">
    <name type="scientific">Pleurodeles waltl</name>
    <name type="common">Iberian ribbed newt</name>
    <dbReference type="NCBI Taxonomy" id="8319"/>
    <lineage>
        <taxon>Eukaryota</taxon>
        <taxon>Metazoa</taxon>
        <taxon>Chordata</taxon>
        <taxon>Craniata</taxon>
        <taxon>Vertebrata</taxon>
        <taxon>Euteleostomi</taxon>
        <taxon>Amphibia</taxon>
        <taxon>Batrachia</taxon>
        <taxon>Caudata</taxon>
        <taxon>Salamandroidea</taxon>
        <taxon>Salamandridae</taxon>
        <taxon>Pleurodelinae</taxon>
        <taxon>Pleurodeles</taxon>
    </lineage>
</organism>
<reference evidence="2" key="1">
    <citation type="journal article" date="2022" name="bioRxiv">
        <title>Sequencing and chromosome-scale assembly of the giantPleurodeles waltlgenome.</title>
        <authorList>
            <person name="Brown T."/>
            <person name="Elewa A."/>
            <person name="Iarovenko S."/>
            <person name="Subramanian E."/>
            <person name="Araus A.J."/>
            <person name="Petzold A."/>
            <person name="Susuki M."/>
            <person name="Suzuki K.-i.T."/>
            <person name="Hayashi T."/>
            <person name="Toyoda A."/>
            <person name="Oliveira C."/>
            <person name="Osipova E."/>
            <person name="Leigh N.D."/>
            <person name="Simon A."/>
            <person name="Yun M.H."/>
        </authorList>
    </citation>
    <scope>NUCLEOTIDE SEQUENCE</scope>
    <source>
        <strain evidence="2">20211129_DDA</strain>
        <tissue evidence="2">Liver</tissue>
    </source>
</reference>
<gene>
    <name evidence="2" type="ORF">NDU88_002658</name>
</gene>
<keyword evidence="3" id="KW-1185">Reference proteome</keyword>
<dbReference type="EMBL" id="JANPWB010000008">
    <property type="protein sequence ID" value="KAJ1162183.1"/>
    <property type="molecule type" value="Genomic_DNA"/>
</dbReference>
<proteinExistence type="predicted"/>
<accession>A0AAV7SFP1</accession>
<protein>
    <submittedName>
        <fullName evidence="2">Uncharacterized protein</fullName>
    </submittedName>
</protein>
<evidence type="ECO:0000256" key="1">
    <source>
        <dbReference type="SAM" id="MobiDB-lite"/>
    </source>
</evidence>